<feature type="transmembrane region" description="Helical" evidence="7">
    <location>
        <begin position="621"/>
        <end position="642"/>
    </location>
</feature>
<comment type="similarity">
    <text evidence="2 7">Belongs to the multi antimicrobial extrusion (MATE) (TC 2.A.66.1) family.</text>
</comment>
<keyword evidence="4 7" id="KW-0812">Transmembrane</keyword>
<protein>
    <recommendedName>
        <fullName evidence="7">Protein DETOXIFICATION</fullName>
    </recommendedName>
    <alternativeName>
        <fullName evidence="7">Multidrug and toxic compound extrusion protein</fullName>
    </alternativeName>
</protein>
<feature type="transmembrane region" description="Helical" evidence="7">
    <location>
        <begin position="539"/>
        <end position="560"/>
    </location>
</feature>
<sequence length="943" mass="102797">MEGAEQPLLSPRLVGGEEQLLSRPSNITFTTGTDDIPPINSVRDFFREYLIESKKLWFLAGPAIFTSVCQYSLGAITQVFSGQVGTLALAAVSVENSVIAGFCFGVMLGMGSALETLCGQAYGAGQLDMLGVYMQRSWVILTATALMLSLLYIFAVQLLRIIGQTESIAEAAGIFAIWMIPQLFAYAFNFPMAKFLQAQSKMMAMAMISGVVFVLHCLFSWLLMLKLGWGLVGAAIVLNGSWIAIDVAQFLYIISGTCGQAWTGFSWKAFQHLWGFVRLSFASAIMLCLEVWYFMALILFAGYLKNADISVDAFLNILGWTIMVAFGMNAAISVRVSNELGAGHPRTAKFSLLVAVTSSSMVGVIVSLILIIFRDDYPHLFSNDSQVQEMVIDLTPLLALCIIINNIQPVLSGMAVGAGWQTAVAYVNIACYYIFGVPLGLTLGFALNLGVKGIWCGMLTGTVVQTCVLVGMIYRTNWTKEDAEQPLLSPRLVGEDSHHQEQLLSRLSNTTFTAGIDDILPINGVRDFFREYLIESKKLWFLAGPAIFTSLCRYSLGAITQVFSGQVGTLALAAVSVENSVIAGFSFGVMLGMGSALETLCGQAFGAGQVDMLGVYMQRSWVILNSTALMLSLLYIFAAKFLRVIGQTESISKAAGMFAMWMLPQLFAYAFNFPMAKFLQAQSKIMVMAVIAGVALVLHTVLSWLLMLKLGWGLVGAAVVLNMSWIFIVVAQFLYIISGACNRTWTGFSWKAFQHLWGFVRLSLASAYEHTGMDNHGGYGNECSYKCSVRVSNELGAGHPRTAKFSLLVAVSYSFMIGITIALILIIFRNHYPYLFSNDSQVQEMVIDLTPLLALCITINNVQPVLSGMAVGAGWQTAVAYVNITCYYLFGVPLGLTLGFLLHMGVKGIWCGMLTGTVVQTCVLLGMIYKTNWNKEASMAGRG</sequence>
<dbReference type="InterPro" id="IPR045069">
    <property type="entry name" value="MATE_euk"/>
</dbReference>
<evidence type="ECO:0000256" key="1">
    <source>
        <dbReference type="ARBA" id="ARBA00004141"/>
    </source>
</evidence>
<feature type="transmembrane region" description="Helical" evidence="7">
    <location>
        <begin position="423"/>
        <end position="446"/>
    </location>
</feature>
<dbReference type="NCBIfam" id="TIGR00797">
    <property type="entry name" value="matE"/>
    <property type="match status" value="1"/>
</dbReference>
<evidence type="ECO:0000313" key="9">
    <source>
        <dbReference type="Proteomes" id="UP000701853"/>
    </source>
</evidence>
<dbReference type="GO" id="GO:1990961">
    <property type="term" value="P:xenobiotic detoxification by transmembrane export across the plasma membrane"/>
    <property type="evidence" value="ECO:0007669"/>
    <property type="project" value="InterPro"/>
</dbReference>
<feature type="transmembrane region" description="Helical" evidence="7">
    <location>
        <begin position="685"/>
        <end position="706"/>
    </location>
</feature>
<feature type="transmembrane region" description="Helical" evidence="7">
    <location>
        <begin position="352"/>
        <end position="374"/>
    </location>
</feature>
<evidence type="ECO:0000256" key="7">
    <source>
        <dbReference type="RuleBase" id="RU004914"/>
    </source>
</evidence>
<dbReference type="Pfam" id="PF01554">
    <property type="entry name" value="MatE"/>
    <property type="match status" value="4"/>
</dbReference>
<gene>
    <name evidence="8" type="ORF">CXB51_004970</name>
</gene>
<feature type="transmembrane region" description="Helical" evidence="7">
    <location>
        <begin position="138"/>
        <end position="159"/>
    </location>
</feature>
<feature type="transmembrane region" description="Helical" evidence="7">
    <location>
        <begin position="313"/>
        <end position="332"/>
    </location>
</feature>
<feature type="transmembrane region" description="Helical" evidence="7">
    <location>
        <begin position="580"/>
        <end position="600"/>
    </location>
</feature>
<comment type="caution">
    <text evidence="8">The sequence shown here is derived from an EMBL/GenBank/DDBJ whole genome shotgun (WGS) entry which is preliminary data.</text>
</comment>
<proteinExistence type="inferred from homology"/>
<name>A0A8J5ZD07_9ROSI</name>
<feature type="transmembrane region" description="Helical" evidence="7">
    <location>
        <begin position="878"/>
        <end position="902"/>
    </location>
</feature>
<feature type="transmembrane region" description="Helical" evidence="7">
    <location>
        <begin position="909"/>
        <end position="929"/>
    </location>
</feature>
<dbReference type="CDD" id="cd13132">
    <property type="entry name" value="MATE_eukaryotic"/>
    <property type="match status" value="2"/>
</dbReference>
<evidence type="ECO:0000256" key="4">
    <source>
        <dbReference type="ARBA" id="ARBA00022692"/>
    </source>
</evidence>
<keyword evidence="3" id="KW-0813">Transport</keyword>
<feature type="transmembrane region" description="Helical" evidence="7">
    <location>
        <begin position="452"/>
        <end position="474"/>
    </location>
</feature>
<organism evidence="8 9">
    <name type="scientific">Gossypium anomalum</name>
    <dbReference type="NCBI Taxonomy" id="47600"/>
    <lineage>
        <taxon>Eukaryota</taxon>
        <taxon>Viridiplantae</taxon>
        <taxon>Streptophyta</taxon>
        <taxon>Embryophyta</taxon>
        <taxon>Tracheophyta</taxon>
        <taxon>Spermatophyta</taxon>
        <taxon>Magnoliopsida</taxon>
        <taxon>eudicotyledons</taxon>
        <taxon>Gunneridae</taxon>
        <taxon>Pentapetalae</taxon>
        <taxon>rosids</taxon>
        <taxon>malvids</taxon>
        <taxon>Malvales</taxon>
        <taxon>Malvaceae</taxon>
        <taxon>Malvoideae</taxon>
        <taxon>Gossypium</taxon>
    </lineage>
</organism>
<accession>A0A8J5ZD07</accession>
<dbReference type="AlphaFoldDB" id="A0A8J5ZD07"/>
<keyword evidence="9" id="KW-1185">Reference proteome</keyword>
<feature type="transmembrane region" description="Helical" evidence="7">
    <location>
        <begin position="56"/>
        <end position="77"/>
    </location>
</feature>
<evidence type="ECO:0000256" key="6">
    <source>
        <dbReference type="ARBA" id="ARBA00023136"/>
    </source>
</evidence>
<keyword evidence="6 7" id="KW-0472">Membrane</keyword>
<feature type="transmembrane region" description="Helical" evidence="7">
    <location>
        <begin position="229"/>
        <end position="254"/>
    </location>
</feature>
<dbReference type="GO" id="GO:0042910">
    <property type="term" value="F:xenobiotic transmembrane transporter activity"/>
    <property type="evidence" value="ECO:0007669"/>
    <property type="project" value="InterPro"/>
</dbReference>
<dbReference type="PANTHER" id="PTHR11206">
    <property type="entry name" value="MULTIDRUG RESISTANCE PROTEIN"/>
    <property type="match status" value="1"/>
</dbReference>
<feature type="transmembrane region" description="Helical" evidence="7">
    <location>
        <begin position="202"/>
        <end position="223"/>
    </location>
</feature>
<dbReference type="GO" id="GO:0015297">
    <property type="term" value="F:antiporter activity"/>
    <property type="evidence" value="ECO:0007669"/>
    <property type="project" value="InterPro"/>
</dbReference>
<dbReference type="GO" id="GO:0016020">
    <property type="term" value="C:membrane"/>
    <property type="evidence" value="ECO:0007669"/>
    <property type="project" value="UniProtKB-SubCell"/>
</dbReference>
<feature type="transmembrane region" description="Helical" evidence="7">
    <location>
        <begin position="805"/>
        <end position="828"/>
    </location>
</feature>
<evidence type="ECO:0000256" key="3">
    <source>
        <dbReference type="ARBA" id="ARBA00022448"/>
    </source>
</evidence>
<reference evidence="8 9" key="1">
    <citation type="journal article" date="2021" name="bioRxiv">
        <title>The Gossypium anomalum genome as a resource for cotton improvement and evolutionary analysis of hybrid incompatibility.</title>
        <authorList>
            <person name="Grover C.E."/>
            <person name="Yuan D."/>
            <person name="Arick M.A."/>
            <person name="Miller E.R."/>
            <person name="Hu G."/>
            <person name="Peterson D.G."/>
            <person name="Wendel J.F."/>
            <person name="Udall J.A."/>
        </authorList>
    </citation>
    <scope>NUCLEOTIDE SEQUENCE [LARGE SCALE GENOMIC DNA]</scope>
    <source>
        <strain evidence="8">JFW-Udall</strain>
        <tissue evidence="8">Leaf</tissue>
    </source>
</reference>
<feature type="transmembrane region" description="Helical" evidence="7">
    <location>
        <begin position="712"/>
        <end position="737"/>
    </location>
</feature>
<feature type="transmembrane region" description="Helical" evidence="7">
    <location>
        <begin position="654"/>
        <end position="673"/>
    </location>
</feature>
<dbReference type="Proteomes" id="UP000701853">
    <property type="component" value="Chromosome 3"/>
</dbReference>
<feature type="transmembrane region" description="Helical" evidence="7">
    <location>
        <begin position="275"/>
        <end position="301"/>
    </location>
</feature>
<evidence type="ECO:0000256" key="5">
    <source>
        <dbReference type="ARBA" id="ARBA00022989"/>
    </source>
</evidence>
<evidence type="ECO:0000313" key="8">
    <source>
        <dbReference type="EMBL" id="KAG8498542.1"/>
    </source>
</evidence>
<feature type="transmembrane region" description="Helical" evidence="7">
    <location>
        <begin position="97"/>
        <end position="117"/>
    </location>
</feature>
<dbReference type="InterPro" id="IPR002528">
    <property type="entry name" value="MATE_fam"/>
</dbReference>
<evidence type="ECO:0000256" key="2">
    <source>
        <dbReference type="ARBA" id="ARBA00010199"/>
    </source>
</evidence>
<dbReference type="OrthoDB" id="2126698at2759"/>
<keyword evidence="5 7" id="KW-1133">Transmembrane helix</keyword>
<dbReference type="EMBL" id="JAHUZN010000003">
    <property type="protein sequence ID" value="KAG8498542.1"/>
    <property type="molecule type" value="Genomic_DNA"/>
</dbReference>
<feature type="transmembrane region" description="Helical" evidence="7">
    <location>
        <begin position="171"/>
        <end position="190"/>
    </location>
</feature>
<comment type="subcellular location">
    <subcellularLocation>
        <location evidence="1">Membrane</location>
        <topology evidence="1">Multi-pass membrane protein</topology>
    </subcellularLocation>
</comment>